<protein>
    <recommendedName>
        <fullName evidence="3">ABM domain-containing protein</fullName>
    </recommendedName>
</protein>
<reference evidence="1 2" key="1">
    <citation type="journal article" date="2024" name="ISME J.">
        <title>Tailless and filamentous prophages are predominant in marine Vibrio.</title>
        <authorList>
            <person name="Steensen K."/>
            <person name="Seneca J."/>
            <person name="Bartlau N."/>
            <person name="Yu X.A."/>
            <person name="Hussain F.A."/>
            <person name="Polz M.F."/>
        </authorList>
    </citation>
    <scope>NUCLEOTIDE SEQUENCE [LARGE SCALE GENOMIC DNA]</scope>
    <source>
        <strain evidence="1 2">10N.222.51.A1</strain>
    </source>
</reference>
<keyword evidence="2" id="KW-1185">Reference proteome</keyword>
<dbReference type="EMBL" id="JBFRUW010000107">
    <property type="protein sequence ID" value="MFA0570660.1"/>
    <property type="molecule type" value="Genomic_DNA"/>
</dbReference>
<accession>A0ABV4NH33</accession>
<sequence>MNYTRKLTLIASLKINREQEEEFMEIAKLVFPPLASETKWQLTSLKSFPEENVQTINIQNLWRTNDETTEQVETGLHRAIETLTQNVADYQRQLEMLDALIVEETISYATGYTI</sequence>
<comment type="caution">
    <text evidence="1">The sequence shown here is derived from an EMBL/GenBank/DDBJ whole genome shotgun (WGS) entry which is preliminary data.</text>
</comment>
<name>A0ABV4NH33_9VIBR</name>
<evidence type="ECO:0008006" key="3">
    <source>
        <dbReference type="Google" id="ProtNLM"/>
    </source>
</evidence>
<evidence type="ECO:0000313" key="2">
    <source>
        <dbReference type="Proteomes" id="UP001570417"/>
    </source>
</evidence>
<gene>
    <name evidence="1" type="ORF">AB4566_20595</name>
</gene>
<evidence type="ECO:0000313" key="1">
    <source>
        <dbReference type="EMBL" id="MFA0570660.1"/>
    </source>
</evidence>
<dbReference type="Proteomes" id="UP001570417">
    <property type="component" value="Unassembled WGS sequence"/>
</dbReference>
<organism evidence="1 2">
    <name type="scientific">Vibrio gallaecicus</name>
    <dbReference type="NCBI Taxonomy" id="552386"/>
    <lineage>
        <taxon>Bacteria</taxon>
        <taxon>Pseudomonadati</taxon>
        <taxon>Pseudomonadota</taxon>
        <taxon>Gammaproteobacteria</taxon>
        <taxon>Vibrionales</taxon>
        <taxon>Vibrionaceae</taxon>
        <taxon>Vibrio</taxon>
    </lineage>
</organism>
<proteinExistence type="predicted"/>
<dbReference type="RefSeq" id="WP_372268286.1">
    <property type="nucleotide sequence ID" value="NZ_JBFRUW010000107.1"/>
</dbReference>